<accession>A0A653KSM9</accession>
<name>A0A653KSM9_AERVE</name>
<dbReference type="AlphaFoldDB" id="A0A653KSM9"/>
<proteinExistence type="predicted"/>
<evidence type="ECO:0000313" key="1">
    <source>
        <dbReference type="EMBL" id="VXA82081.1"/>
    </source>
</evidence>
<dbReference type="Proteomes" id="UP000439123">
    <property type="component" value="Unassembled WGS sequence"/>
</dbReference>
<gene>
    <name evidence="1" type="ORF">AERO8C_120500</name>
</gene>
<protein>
    <submittedName>
        <fullName evidence="1">Uncharacterized protein</fullName>
    </submittedName>
</protein>
<evidence type="ECO:0000313" key="2">
    <source>
        <dbReference type="Proteomes" id="UP000439123"/>
    </source>
</evidence>
<dbReference type="EMBL" id="CABWLC010000004">
    <property type="protein sequence ID" value="VXA82081.1"/>
    <property type="molecule type" value="Genomic_DNA"/>
</dbReference>
<organism evidence="1 2">
    <name type="scientific">Aeromonas veronii</name>
    <dbReference type="NCBI Taxonomy" id="654"/>
    <lineage>
        <taxon>Bacteria</taxon>
        <taxon>Pseudomonadati</taxon>
        <taxon>Pseudomonadota</taxon>
        <taxon>Gammaproteobacteria</taxon>
        <taxon>Aeromonadales</taxon>
        <taxon>Aeromonadaceae</taxon>
        <taxon>Aeromonas</taxon>
    </lineage>
</organism>
<sequence>MRGTKLLPEPHHEHSLSEGCFRRTWVKSSAPGAIAFYVSLRLMEQNVMIRHKNNLLENIILS</sequence>
<reference evidence="1 2" key="1">
    <citation type="submission" date="2019-10" db="EMBL/GenBank/DDBJ databases">
        <authorList>
            <person name="Karimi E."/>
        </authorList>
    </citation>
    <scope>NUCLEOTIDE SEQUENCE [LARGE SCALE GENOMIC DNA]</scope>
    <source>
        <strain evidence="1">Aeromonas sp. 8C</strain>
    </source>
</reference>